<feature type="domain" description="HAMP" evidence="12">
    <location>
        <begin position="379"/>
        <end position="422"/>
    </location>
</feature>
<organism evidence="13 14">
    <name type="scientific">Campylobacter insulaenigrae NCTC 12927</name>
    <dbReference type="NCBI Taxonomy" id="1031564"/>
    <lineage>
        <taxon>Bacteria</taxon>
        <taxon>Pseudomonadati</taxon>
        <taxon>Campylobacterota</taxon>
        <taxon>Epsilonproteobacteria</taxon>
        <taxon>Campylobacterales</taxon>
        <taxon>Campylobacteraceae</taxon>
        <taxon>Campylobacter</taxon>
    </lineage>
</organism>
<dbReference type="AlphaFoldDB" id="A0A0A8H438"/>
<evidence type="ECO:0000256" key="6">
    <source>
        <dbReference type="ARBA" id="ARBA00023136"/>
    </source>
</evidence>
<comment type="similarity">
    <text evidence="8">Belongs to the methyl-accepting chemotaxis (MCP) protein family.</text>
</comment>
<feature type="domain" description="Methyl-accepting transducer" evidence="11">
    <location>
        <begin position="460"/>
        <end position="660"/>
    </location>
</feature>
<feature type="transmembrane region" description="Helical" evidence="10">
    <location>
        <begin position="289"/>
        <end position="311"/>
    </location>
</feature>
<evidence type="ECO:0000259" key="12">
    <source>
        <dbReference type="PROSITE" id="PS50885"/>
    </source>
</evidence>
<dbReference type="InterPro" id="IPR003660">
    <property type="entry name" value="HAMP_dom"/>
</dbReference>
<keyword evidence="5 10" id="KW-1133">Transmembrane helix</keyword>
<comment type="subcellular location">
    <subcellularLocation>
        <location evidence="1">Cell membrane</location>
        <topology evidence="1">Multi-pass membrane protein</topology>
    </subcellularLocation>
</comment>
<dbReference type="STRING" id="1031564.CINS_1481"/>
<keyword evidence="2" id="KW-1003">Cell membrane</keyword>
<dbReference type="SUPFAM" id="SSF58104">
    <property type="entry name" value="Methyl-accepting chemotaxis protein (MCP) signaling domain"/>
    <property type="match status" value="1"/>
</dbReference>
<dbReference type="Pfam" id="PF02743">
    <property type="entry name" value="dCache_1"/>
    <property type="match status" value="1"/>
</dbReference>
<evidence type="ECO:0000256" key="9">
    <source>
        <dbReference type="PROSITE-ProRule" id="PRU00284"/>
    </source>
</evidence>
<dbReference type="Gene3D" id="3.30.450.20">
    <property type="entry name" value="PAS domain"/>
    <property type="match status" value="2"/>
</dbReference>
<dbReference type="GO" id="GO:0007165">
    <property type="term" value="P:signal transduction"/>
    <property type="evidence" value="ECO:0007669"/>
    <property type="project" value="UniProtKB-KW"/>
</dbReference>
<dbReference type="SUPFAM" id="SSF103190">
    <property type="entry name" value="Sensory domain-like"/>
    <property type="match status" value="1"/>
</dbReference>
<sequence>MFKFNSLASKLTFIVCLLIAIILITINIINYYNSKENTYSYLEQLQIKTMFDVSKAYDIYAQSKRNAVQAVATSISNHPEIGKNEIFNILENAKIAADFDVVYVGFENDGKLYQSNRIIRNVGDSGFDARTREWYIGAKKEKNIIASDPYKSIEDNSITISYAAPIYRNGEFIGVVGGDYNLHKFAKDVLVLGHSEHAYTAVYDKEGNIIFHEEKDRMLTKNDLSINIANAIKVDPDLANPTKEDTLFYAKDDAGKTQVATCTQALNPKYVICSITEESVYTDAVNKVLFQQIIIAIIAIILALILIRFSITKNLKPISIITTGLNSFFDFINHKTKDSAMINVNTNDEFGAMALAINENITKTKNALEQDGLAVEQSVETAKEIESGNLTARITAIPANPQLIELKNVLNKMLSVLEAKVGSNMNEINRVFDSYKALDFTTEVKNAKGEVEVTTNVLGQEIVQMLRQSSEFANLLATESGKLQSAVRELTDSSSSQASSLEETAAALEEITSSMQNVSSKTSEVIAQSEEIKNVTSIIGDIADQINLLALNAAIEAARAGEHGRGFAVVADEVRNLAERTQKSLGEIEANTNILVQSINEMGESIKEQTTGITQINDAVAQIDHVTQENLKIAKDSSVISENVNQIAHDILEDAGKKKF</sequence>
<dbReference type="Gene3D" id="1.10.287.950">
    <property type="entry name" value="Methyl-accepting chemotaxis protein"/>
    <property type="match status" value="1"/>
</dbReference>
<dbReference type="InterPro" id="IPR004089">
    <property type="entry name" value="MCPsignal_dom"/>
</dbReference>
<dbReference type="Proteomes" id="UP000031163">
    <property type="component" value="Chromosome"/>
</dbReference>
<dbReference type="Pfam" id="PF00015">
    <property type="entry name" value="MCPsignal"/>
    <property type="match status" value="1"/>
</dbReference>
<evidence type="ECO:0000259" key="11">
    <source>
        <dbReference type="PROSITE" id="PS50111"/>
    </source>
</evidence>
<keyword evidence="4 10" id="KW-0812">Transmembrane</keyword>
<feature type="transmembrane region" description="Helical" evidence="10">
    <location>
        <begin position="12"/>
        <end position="32"/>
    </location>
</feature>
<evidence type="ECO:0000313" key="13">
    <source>
        <dbReference type="EMBL" id="AJC88420.1"/>
    </source>
</evidence>
<dbReference type="PANTHER" id="PTHR32089:SF112">
    <property type="entry name" value="LYSOZYME-LIKE PROTEIN-RELATED"/>
    <property type="match status" value="1"/>
</dbReference>
<dbReference type="InterPro" id="IPR033479">
    <property type="entry name" value="dCache_1"/>
</dbReference>
<keyword evidence="3" id="KW-0145">Chemotaxis</keyword>
<evidence type="ECO:0000256" key="2">
    <source>
        <dbReference type="ARBA" id="ARBA00022475"/>
    </source>
</evidence>
<dbReference type="InterPro" id="IPR029151">
    <property type="entry name" value="Sensor-like_sf"/>
</dbReference>
<evidence type="ECO:0000256" key="8">
    <source>
        <dbReference type="ARBA" id="ARBA00029447"/>
    </source>
</evidence>
<evidence type="ECO:0000256" key="3">
    <source>
        <dbReference type="ARBA" id="ARBA00022500"/>
    </source>
</evidence>
<keyword evidence="7 9" id="KW-0807">Transducer</keyword>
<evidence type="ECO:0000256" key="10">
    <source>
        <dbReference type="SAM" id="Phobius"/>
    </source>
</evidence>
<evidence type="ECO:0000256" key="5">
    <source>
        <dbReference type="ARBA" id="ARBA00022989"/>
    </source>
</evidence>
<dbReference type="GO" id="GO:0005886">
    <property type="term" value="C:plasma membrane"/>
    <property type="evidence" value="ECO:0007669"/>
    <property type="project" value="UniProtKB-SubCell"/>
</dbReference>
<dbReference type="EMBL" id="CP007770">
    <property type="protein sequence ID" value="AJC88420.1"/>
    <property type="molecule type" value="Genomic_DNA"/>
</dbReference>
<reference evidence="13 14" key="1">
    <citation type="journal article" date="2014" name="Genome Biol. Evol.">
        <title>Comparative Genomics of the Campylobacter lari Group.</title>
        <authorList>
            <person name="Miller W.G."/>
            <person name="Yee E."/>
            <person name="Chapman M.H."/>
            <person name="Smith T.P."/>
            <person name="Bono J.L."/>
            <person name="Huynh S."/>
            <person name="Parker C.T."/>
            <person name="Vandamme P."/>
            <person name="Luong K."/>
            <person name="Korlach J."/>
        </authorList>
    </citation>
    <scope>NUCLEOTIDE SEQUENCE [LARGE SCALE GENOMIC DNA]</scope>
    <source>
        <strain evidence="13 14">NCTC 12927</strain>
    </source>
</reference>
<dbReference type="KEGG" id="cis:CINS_1481"/>
<gene>
    <name evidence="13" type="ORF">CINS_1481</name>
</gene>
<dbReference type="PROSITE" id="PS50111">
    <property type="entry name" value="CHEMOTAXIS_TRANSDUC_2"/>
    <property type="match status" value="1"/>
</dbReference>
<protein>
    <submittedName>
        <fullName evidence="13">Cache sensor-containing MCP-domain signal transduction protein</fullName>
    </submittedName>
</protein>
<dbReference type="PANTHER" id="PTHR32089">
    <property type="entry name" value="METHYL-ACCEPTING CHEMOTAXIS PROTEIN MCPB"/>
    <property type="match status" value="1"/>
</dbReference>
<accession>A0A0A8H438</accession>
<dbReference type="GO" id="GO:0006935">
    <property type="term" value="P:chemotaxis"/>
    <property type="evidence" value="ECO:0007669"/>
    <property type="project" value="UniProtKB-KW"/>
</dbReference>
<name>A0A0A8H438_9BACT</name>
<dbReference type="CDD" id="cd12913">
    <property type="entry name" value="PDC1_MCP_like"/>
    <property type="match status" value="1"/>
</dbReference>
<dbReference type="PROSITE" id="PS50885">
    <property type="entry name" value="HAMP"/>
    <property type="match status" value="1"/>
</dbReference>
<keyword evidence="6 10" id="KW-0472">Membrane</keyword>
<dbReference type="SMART" id="SM00283">
    <property type="entry name" value="MA"/>
    <property type="match status" value="1"/>
</dbReference>
<evidence type="ECO:0000256" key="4">
    <source>
        <dbReference type="ARBA" id="ARBA00022692"/>
    </source>
</evidence>
<evidence type="ECO:0000256" key="1">
    <source>
        <dbReference type="ARBA" id="ARBA00004651"/>
    </source>
</evidence>
<proteinExistence type="inferred from homology"/>
<dbReference type="HOGENOM" id="CLU_000445_107_30_7"/>
<evidence type="ECO:0000313" key="14">
    <source>
        <dbReference type="Proteomes" id="UP000031163"/>
    </source>
</evidence>
<evidence type="ECO:0000256" key="7">
    <source>
        <dbReference type="ARBA" id="ARBA00023224"/>
    </source>
</evidence>